<dbReference type="Gene3D" id="1.25.40.10">
    <property type="entry name" value="Tetratricopeptide repeat domain"/>
    <property type="match status" value="2"/>
</dbReference>
<name>A0ABR0LVR3_9PEZI</name>
<dbReference type="InterPro" id="IPR011990">
    <property type="entry name" value="TPR-like_helical_dom_sf"/>
</dbReference>
<keyword evidence="3" id="KW-1185">Reference proteome</keyword>
<keyword evidence="1" id="KW-0677">Repeat</keyword>
<dbReference type="Pfam" id="PF13812">
    <property type="entry name" value="PPR_3"/>
    <property type="match status" value="1"/>
</dbReference>
<accession>A0ABR0LVR3</accession>
<protein>
    <recommendedName>
        <fullName evidence="4">Pentatricopeptide repeat-containing protein</fullName>
    </recommendedName>
</protein>
<proteinExistence type="predicted"/>
<dbReference type="PANTHER" id="PTHR47941">
    <property type="entry name" value="PENTATRICOPEPTIDE REPEAT-CONTAINING PROTEIN 3, MITOCHONDRIAL"/>
    <property type="match status" value="1"/>
</dbReference>
<sequence length="294" mass="33929">MPRLVQKQLYGPERSHVEVVTDLIERLFDDPAVEQYISVRCLNAALSFLVKHSNVGLARTLMLKTDRLNIRIASESFNILLRGAAVARDLFNYNLILQMMIKRKITPNAGTWTALIMTMKPLEIRMHILRRMQDKGLLFSPRAMKGVAEHIIEEGAPTFFSTGRSASQYITQLDELFGRPAWMNESGANRMVDVLGAQGRMEEAKQVLSTLYTRGYLPKVETLNTFLIHCTRHNNERAAIQLLAFLKQQGRMPLLDERSFEILFKLAWNGKRYNMTRVVWRYACIWGRATRHMQ</sequence>
<feature type="non-terminal residue" evidence="2">
    <location>
        <position position="294"/>
    </location>
</feature>
<evidence type="ECO:0000256" key="1">
    <source>
        <dbReference type="ARBA" id="ARBA00022737"/>
    </source>
</evidence>
<dbReference type="EMBL" id="JAVRRA010009554">
    <property type="protein sequence ID" value="KAK5247201.1"/>
    <property type="molecule type" value="Genomic_DNA"/>
</dbReference>
<dbReference type="Proteomes" id="UP001357485">
    <property type="component" value="Unassembled WGS sequence"/>
</dbReference>
<evidence type="ECO:0008006" key="4">
    <source>
        <dbReference type="Google" id="ProtNLM"/>
    </source>
</evidence>
<evidence type="ECO:0000313" key="2">
    <source>
        <dbReference type="EMBL" id="KAK5247201.1"/>
    </source>
</evidence>
<gene>
    <name evidence="2" type="ORF">LTR16_006824</name>
</gene>
<comment type="caution">
    <text evidence="2">The sequence shown here is derived from an EMBL/GenBank/DDBJ whole genome shotgun (WGS) entry which is preliminary data.</text>
</comment>
<organism evidence="2 3">
    <name type="scientific">Cryomyces antarcticus</name>
    <dbReference type="NCBI Taxonomy" id="329879"/>
    <lineage>
        <taxon>Eukaryota</taxon>
        <taxon>Fungi</taxon>
        <taxon>Dikarya</taxon>
        <taxon>Ascomycota</taxon>
        <taxon>Pezizomycotina</taxon>
        <taxon>Dothideomycetes</taxon>
        <taxon>Dothideomycetes incertae sedis</taxon>
        <taxon>Cryomyces</taxon>
    </lineage>
</organism>
<evidence type="ECO:0000313" key="3">
    <source>
        <dbReference type="Proteomes" id="UP001357485"/>
    </source>
</evidence>
<dbReference type="InterPro" id="IPR002885">
    <property type="entry name" value="PPR_rpt"/>
</dbReference>
<reference evidence="2 3" key="1">
    <citation type="submission" date="2023-08" db="EMBL/GenBank/DDBJ databases">
        <title>Black Yeasts Isolated from many extreme environments.</title>
        <authorList>
            <person name="Coleine C."/>
            <person name="Stajich J.E."/>
            <person name="Selbmann L."/>
        </authorList>
    </citation>
    <scope>NUCLEOTIDE SEQUENCE [LARGE SCALE GENOMIC DNA]</scope>
    <source>
        <strain evidence="2 3">CCFEE 536</strain>
    </source>
</reference>